<evidence type="ECO:0000313" key="2">
    <source>
        <dbReference type="Proteomes" id="UP000243463"/>
    </source>
</evidence>
<protein>
    <submittedName>
        <fullName evidence="1">Uncharacterized protein</fullName>
    </submittedName>
</protein>
<reference evidence="2" key="1">
    <citation type="submission" date="2017-06" db="EMBL/GenBank/DDBJ databases">
        <authorList>
            <person name="Varghese N."/>
            <person name="Submissions S."/>
        </authorList>
    </citation>
    <scope>NUCLEOTIDE SEQUENCE [LARGE SCALE GENOMIC DNA]</scope>
    <source>
        <strain evidence="2">ANC 5114</strain>
    </source>
</reference>
<evidence type="ECO:0000313" key="1">
    <source>
        <dbReference type="EMBL" id="SNQ28710.1"/>
    </source>
</evidence>
<proteinExistence type="predicted"/>
<name>A0A217EER5_9GAMM</name>
<dbReference type="Proteomes" id="UP000243463">
    <property type="component" value="Unassembled WGS sequence"/>
</dbReference>
<dbReference type="AlphaFoldDB" id="A0A217EER5"/>
<gene>
    <name evidence="1" type="ORF">SAMN05444584_0635</name>
</gene>
<organism evidence="1 2">
    <name type="scientific">Acinetobacter apis</name>
    <dbReference type="NCBI Taxonomy" id="1229165"/>
    <lineage>
        <taxon>Bacteria</taxon>
        <taxon>Pseudomonadati</taxon>
        <taxon>Pseudomonadota</taxon>
        <taxon>Gammaproteobacteria</taxon>
        <taxon>Moraxellales</taxon>
        <taxon>Moraxellaceae</taxon>
        <taxon>Acinetobacter</taxon>
    </lineage>
</organism>
<accession>A0A217EER5</accession>
<keyword evidence="2" id="KW-1185">Reference proteome</keyword>
<dbReference type="EMBL" id="FZLN01000001">
    <property type="protein sequence ID" value="SNQ28710.1"/>
    <property type="molecule type" value="Genomic_DNA"/>
</dbReference>
<sequence>MHHQRRVLSHMGIDIWVTSRTQVEVDQSAEQFWRDQISESISLDEQSPISLPQEKAPIAAEKVVEPLPSQVKRTPQPSSNTAEVQHTADHLLPDEHTLSLHSSIETFQLIAIHTQKVTILVNATVLSDDENLLLNNITSSIDANPYRLKWPFAISVALEQHAIHANMYVKGFLDSLGNQHYLLLGELPKGITLNIRQDFKMNSLQEMLDHPEYKRTLWDALKRI</sequence>